<proteinExistence type="predicted"/>
<dbReference type="Proteomes" id="UP001344888">
    <property type="component" value="Unassembled WGS sequence"/>
</dbReference>
<protein>
    <submittedName>
        <fullName evidence="1">DUF2634 domain-containing protein</fullName>
    </submittedName>
</protein>
<comment type="caution">
    <text evidence="1">The sequence shown here is derived from an EMBL/GenBank/DDBJ whole genome shotgun (WGS) entry which is preliminary data.</text>
</comment>
<dbReference type="SUPFAM" id="SSF160719">
    <property type="entry name" value="gpW/gp25-like"/>
    <property type="match status" value="1"/>
</dbReference>
<dbReference type="Pfam" id="PF10934">
    <property type="entry name" value="Sheath_initiator"/>
    <property type="match status" value="1"/>
</dbReference>
<sequence>MLPTAFVENDGLEIVFEQEVQTSRTYKIDFDKKRIVGYVDGREAVKQFIMKVLDTERYEYLIYSWDYGAEMARLFGQPIPYIYSELKRLITEALTQDDRIESVDAFSFSHYKNKVHVQMTVHTVFGPIEVEREVTVA</sequence>
<evidence type="ECO:0000313" key="1">
    <source>
        <dbReference type="EMBL" id="MEC1180355.1"/>
    </source>
</evidence>
<organism evidence="1 2">
    <name type="scientific">Metasolibacillus meyeri</name>
    <dbReference type="NCBI Taxonomy" id="1071052"/>
    <lineage>
        <taxon>Bacteria</taxon>
        <taxon>Bacillati</taxon>
        <taxon>Bacillota</taxon>
        <taxon>Bacilli</taxon>
        <taxon>Bacillales</taxon>
        <taxon>Caryophanaceae</taxon>
        <taxon>Metasolibacillus</taxon>
    </lineage>
</organism>
<dbReference type="EMBL" id="JARSFG010000028">
    <property type="protein sequence ID" value="MEC1180355.1"/>
    <property type="molecule type" value="Genomic_DNA"/>
</dbReference>
<name>A0AAW9NYY3_9BACL</name>
<keyword evidence="2" id="KW-1185">Reference proteome</keyword>
<dbReference type="Gene3D" id="3.10.450.40">
    <property type="match status" value="1"/>
</dbReference>
<dbReference type="RefSeq" id="WP_326124924.1">
    <property type="nucleotide sequence ID" value="NZ_JARSFG010000028.1"/>
</dbReference>
<dbReference type="AlphaFoldDB" id="A0AAW9NYY3"/>
<dbReference type="InterPro" id="IPR020288">
    <property type="entry name" value="Sheath_initiator"/>
</dbReference>
<gene>
    <name evidence="1" type="ORF">P9B03_17815</name>
</gene>
<reference evidence="1 2" key="1">
    <citation type="submission" date="2023-03" db="EMBL/GenBank/DDBJ databases">
        <title>Bacillus Genome Sequencing.</title>
        <authorList>
            <person name="Dunlap C."/>
        </authorList>
    </citation>
    <scope>NUCLEOTIDE SEQUENCE [LARGE SCALE GENOMIC DNA]</scope>
    <source>
        <strain evidence="1 2">B-59205</strain>
    </source>
</reference>
<evidence type="ECO:0000313" key="2">
    <source>
        <dbReference type="Proteomes" id="UP001344888"/>
    </source>
</evidence>
<accession>A0AAW9NYY3</accession>